<gene>
    <name evidence="7" type="ORF">R6G74_04455</name>
    <name evidence="8" type="ORF">R6P33_03605</name>
</gene>
<evidence type="ECO:0000256" key="3">
    <source>
        <dbReference type="ARBA" id="ARBA00022741"/>
    </source>
</evidence>
<dbReference type="Gene3D" id="3.40.1190.20">
    <property type="match status" value="1"/>
</dbReference>
<evidence type="ECO:0000313" key="10">
    <source>
        <dbReference type="Proteomes" id="UP001288320"/>
    </source>
</evidence>
<sequence length="312" mass="33305">MTDLVTFGESMGALTFTESPQIGARPRASFGGAETNVAIGMARLGHSTAWVGSVGKDLFGYMIMRTLRGEGVRWDHARQITTAPTGVLVSRHAGLGTFAVDYHRKFSAGRLITPDQIRAMFELEPKIVHLTGITPALGEEARAATMLAVELAGERGVPVSFDVNFRSRLWNAQDAAPVLAQIARGAHVVFGGTEELELLTGESEVAAATQRLLDWGVSEVVWKDSTTARVTTPTESVERPGRRVTVVDTIGAGDAFVAGYLSGWLEGLSFAERLDRGHLLGAFAVGTIGDWEGGPTREELTIAEISGGEVAR</sequence>
<dbReference type="Proteomes" id="UP001284901">
    <property type="component" value="Unassembled WGS sequence"/>
</dbReference>
<proteinExistence type="inferred from homology"/>
<protein>
    <submittedName>
        <fullName evidence="7">Sugar kinase</fullName>
    </submittedName>
</protein>
<dbReference type="PROSITE" id="PS00584">
    <property type="entry name" value="PFKB_KINASES_2"/>
    <property type="match status" value="1"/>
</dbReference>
<dbReference type="SUPFAM" id="SSF53613">
    <property type="entry name" value="Ribokinase-like"/>
    <property type="match status" value="1"/>
</dbReference>
<dbReference type="EMBL" id="JAWNFY010000007">
    <property type="protein sequence ID" value="MDY5146111.1"/>
    <property type="molecule type" value="Genomic_DNA"/>
</dbReference>
<name>A0AAW9HKH9_9ACTO</name>
<dbReference type="GeneID" id="92813094"/>
<keyword evidence="5" id="KW-0067">ATP-binding</keyword>
<evidence type="ECO:0000256" key="2">
    <source>
        <dbReference type="ARBA" id="ARBA00022679"/>
    </source>
</evidence>
<dbReference type="Proteomes" id="UP001288320">
    <property type="component" value="Unassembled WGS sequence"/>
</dbReference>
<dbReference type="InterPro" id="IPR050306">
    <property type="entry name" value="PfkB_Carbo_kinase"/>
</dbReference>
<dbReference type="CDD" id="cd01166">
    <property type="entry name" value="KdgK"/>
    <property type="match status" value="1"/>
</dbReference>
<keyword evidence="3" id="KW-0547">Nucleotide-binding</keyword>
<accession>A0AAW9HKH9</accession>
<dbReference type="InterPro" id="IPR029056">
    <property type="entry name" value="Ribokinase-like"/>
</dbReference>
<keyword evidence="4 7" id="KW-0418">Kinase</keyword>
<keyword evidence="9" id="KW-1185">Reference proteome</keyword>
<dbReference type="AlphaFoldDB" id="A0AAW9HKH9"/>
<feature type="domain" description="Carbohydrate kinase PfkB" evidence="6">
    <location>
        <begin position="1"/>
        <end position="290"/>
    </location>
</feature>
<evidence type="ECO:0000313" key="9">
    <source>
        <dbReference type="Proteomes" id="UP001284901"/>
    </source>
</evidence>
<dbReference type="RefSeq" id="WP_087069768.1">
    <property type="nucleotide sequence ID" value="NZ_CAUPFC010000026.1"/>
</dbReference>
<keyword evidence="2" id="KW-0808">Transferase</keyword>
<dbReference type="EMBL" id="JAWNFV010000007">
    <property type="protein sequence ID" value="MDY5140561.1"/>
    <property type="molecule type" value="Genomic_DNA"/>
</dbReference>
<reference evidence="7 9" key="1">
    <citation type="submission" date="2023-10" db="EMBL/GenBank/DDBJ databases">
        <title>Whole Genome based description of the genera Actinobaculum and Actinotignum reveals a complex phylogenetic relationship within the species included in the genus Actinotignum.</title>
        <authorList>
            <person name="Jensen C.S."/>
            <person name="Dargis R."/>
            <person name="Kemp M."/>
            <person name="Christensen J.J."/>
        </authorList>
    </citation>
    <scope>NUCLEOTIDE SEQUENCE</scope>
    <source>
        <strain evidence="8 9">SLA_B089</strain>
        <strain evidence="7">SLA_B245</strain>
    </source>
</reference>
<evidence type="ECO:0000313" key="7">
    <source>
        <dbReference type="EMBL" id="MDY5140561.1"/>
    </source>
</evidence>
<dbReference type="GO" id="GO:0016301">
    <property type="term" value="F:kinase activity"/>
    <property type="evidence" value="ECO:0007669"/>
    <property type="project" value="UniProtKB-KW"/>
</dbReference>
<dbReference type="GO" id="GO:0005524">
    <property type="term" value="F:ATP binding"/>
    <property type="evidence" value="ECO:0007669"/>
    <property type="project" value="UniProtKB-KW"/>
</dbReference>
<comment type="caution">
    <text evidence="7">The sequence shown here is derived from an EMBL/GenBank/DDBJ whole genome shotgun (WGS) entry which is preliminary data.</text>
</comment>
<organism evidence="7 10">
    <name type="scientific">Actinotignum timonense</name>
    <dbReference type="NCBI Taxonomy" id="1870995"/>
    <lineage>
        <taxon>Bacteria</taxon>
        <taxon>Bacillati</taxon>
        <taxon>Actinomycetota</taxon>
        <taxon>Actinomycetes</taxon>
        <taxon>Actinomycetales</taxon>
        <taxon>Actinomycetaceae</taxon>
        <taxon>Actinotignum</taxon>
    </lineage>
</organism>
<comment type="similarity">
    <text evidence="1">Belongs to the carbohydrate kinase PfkB family.</text>
</comment>
<evidence type="ECO:0000313" key="8">
    <source>
        <dbReference type="EMBL" id="MDY5146111.1"/>
    </source>
</evidence>
<evidence type="ECO:0000256" key="1">
    <source>
        <dbReference type="ARBA" id="ARBA00010688"/>
    </source>
</evidence>
<evidence type="ECO:0000256" key="4">
    <source>
        <dbReference type="ARBA" id="ARBA00022777"/>
    </source>
</evidence>
<dbReference type="InterPro" id="IPR002173">
    <property type="entry name" value="Carboh/pur_kinase_PfkB_CS"/>
</dbReference>
<dbReference type="PANTHER" id="PTHR43085">
    <property type="entry name" value="HEXOKINASE FAMILY MEMBER"/>
    <property type="match status" value="1"/>
</dbReference>
<dbReference type="PANTHER" id="PTHR43085:SF1">
    <property type="entry name" value="PSEUDOURIDINE KINASE-RELATED"/>
    <property type="match status" value="1"/>
</dbReference>
<evidence type="ECO:0000259" key="6">
    <source>
        <dbReference type="Pfam" id="PF00294"/>
    </source>
</evidence>
<dbReference type="Pfam" id="PF00294">
    <property type="entry name" value="PfkB"/>
    <property type="match status" value="1"/>
</dbReference>
<dbReference type="InterPro" id="IPR011611">
    <property type="entry name" value="PfkB_dom"/>
</dbReference>
<evidence type="ECO:0000256" key="5">
    <source>
        <dbReference type="ARBA" id="ARBA00022840"/>
    </source>
</evidence>